<feature type="chain" id="PRO_5003557842" evidence="1">
    <location>
        <begin position="29"/>
        <end position="833"/>
    </location>
</feature>
<dbReference type="InterPro" id="IPR016518">
    <property type="entry name" value="Alpha-L-fucosidase"/>
</dbReference>
<dbReference type="InterPro" id="IPR054363">
    <property type="entry name" value="GH95_cat"/>
</dbReference>
<dbReference type="Gene3D" id="2.70.98.50">
    <property type="entry name" value="putative glycoside hydrolase family protein from bacillus halodurans"/>
    <property type="match status" value="1"/>
</dbReference>
<evidence type="ECO:0000259" key="2">
    <source>
        <dbReference type="Pfam" id="PF14498"/>
    </source>
</evidence>
<dbReference type="SUPFAM" id="SSF48208">
    <property type="entry name" value="Six-hairpin glycosidases"/>
    <property type="match status" value="1"/>
</dbReference>
<protein>
    <submittedName>
        <fullName evidence="5">Alpha-L-fucosidase</fullName>
    </submittedName>
</protein>
<dbReference type="PANTHER" id="PTHR31084:SF0">
    <property type="entry name" value="ALPHA-L-FUCOSIDASE 2"/>
    <property type="match status" value="1"/>
</dbReference>
<evidence type="ECO:0000313" key="5">
    <source>
        <dbReference type="EMBL" id="EHQ25308.1"/>
    </source>
</evidence>
<feature type="domain" description="Glycosyl hydrolase family 95 catalytic" evidence="4">
    <location>
        <begin position="301"/>
        <end position="706"/>
    </location>
</feature>
<dbReference type="Pfam" id="PF14498">
    <property type="entry name" value="Glyco_hyd_65N_2"/>
    <property type="match status" value="1"/>
</dbReference>
<proteinExistence type="predicted"/>
<evidence type="ECO:0000313" key="6">
    <source>
        <dbReference type="Proteomes" id="UP000002774"/>
    </source>
</evidence>
<feature type="signal peptide" evidence="1">
    <location>
        <begin position="1"/>
        <end position="28"/>
    </location>
</feature>
<dbReference type="InterPro" id="IPR027414">
    <property type="entry name" value="GH95_N_dom"/>
</dbReference>
<organism evidence="5 6">
    <name type="scientific">Mucilaginibacter paludis DSM 18603</name>
    <dbReference type="NCBI Taxonomy" id="714943"/>
    <lineage>
        <taxon>Bacteria</taxon>
        <taxon>Pseudomonadati</taxon>
        <taxon>Bacteroidota</taxon>
        <taxon>Sphingobacteriia</taxon>
        <taxon>Sphingobacteriales</taxon>
        <taxon>Sphingobacteriaceae</taxon>
        <taxon>Mucilaginibacter</taxon>
    </lineage>
</organism>
<evidence type="ECO:0000256" key="1">
    <source>
        <dbReference type="SAM" id="SignalP"/>
    </source>
</evidence>
<dbReference type="EMBL" id="CM001403">
    <property type="protein sequence ID" value="EHQ25308.1"/>
    <property type="molecule type" value="Genomic_DNA"/>
</dbReference>
<evidence type="ECO:0000259" key="4">
    <source>
        <dbReference type="Pfam" id="PF22124"/>
    </source>
</evidence>
<dbReference type="Proteomes" id="UP000002774">
    <property type="component" value="Chromosome"/>
</dbReference>
<dbReference type="Pfam" id="PF22124">
    <property type="entry name" value="Glyco_hydro_95_cat"/>
    <property type="match status" value="1"/>
</dbReference>
<dbReference type="GO" id="GO:0005975">
    <property type="term" value="P:carbohydrate metabolic process"/>
    <property type="evidence" value="ECO:0007669"/>
    <property type="project" value="InterPro"/>
</dbReference>
<dbReference type="Pfam" id="PF21307">
    <property type="entry name" value="Glyco_hydro_95_C"/>
    <property type="match status" value="1"/>
</dbReference>
<feature type="domain" description="Glycosyl hydrolase family 95 N-terminal" evidence="2">
    <location>
        <begin position="40"/>
        <end position="278"/>
    </location>
</feature>
<gene>
    <name evidence="5" type="ORF">Mucpa_1140</name>
</gene>
<keyword evidence="6" id="KW-1185">Reference proteome</keyword>
<dbReference type="AlphaFoldDB" id="H1YFR7"/>
<sequence length="833" mass="92610">MYIKKSVNQWIILVFSFLATINAGYAKAQTNPKDQTTLRLWYNKPSGKVWENALPIGNGRLGAMIYGNVGVETIQLNEHTLWSGGPNRNDNPLALDSLAAIRKLIFNGKQKQAEQLANKVIISKKSQGQIFEPAGELYLAFNNQENYTNYYRELDIEKAISKTSYQVGDVSFTREAFASIPDRVIVMHLTASKPGSISFTAFYSSPQHDVAVATFQARQITFAGTTIDHEGVKGMVRYKGIAEFKTNGGTKSATDTSVTIYGANDVTIYISIATNFNNYHDLGGNETERAANYLNKASGKSYTELQKTHIAAYQKYFNRVRFSLGAADISKLPTDERLKNFNQGQDPQFAALYFQYGRYLLISSSQPGGQPANLQGIWNNKLYPAWDSKYTININAEMNYWPAEKTNLPEIHEPFLQMVKELAVNGEQTAKVMYGARGWMAHHNTDIWRATGAVDGAFWGIWNQGGGWTSEHLWEHYLYNGDKDYLRSVYGVLRGAALFYVDFLVEQPVHHWLVINPDMSPENAPAAHQGSSLDAGTTMSNQIVFDVFSSTIRAAEILNIDKPFVDTLKQMRSKLSPMHIGQFGQLQEWLDDIDDPKDNHRHISHLYGLFPSGQISAYRTPQLFNAAKNTLLQRGDVSTGWSMGWKVNWWARMLDGNHAYKLIQNQLTPLGVNKGGGGTYNNLFDAHPPFQIDGNFGCTSGMAEMLMQSADGAVFLLPALPDAWENEGSISGLRAIGGFEIVSMDWKKGKVTKVVVKSALGGNLRLRVPNTLKMISGILKKANGENVNPFYQVSAVPDPIISPKTTLAQPALKTTMLYDIATAPGKTYTLIAQ</sequence>
<evidence type="ECO:0000259" key="3">
    <source>
        <dbReference type="Pfam" id="PF21307"/>
    </source>
</evidence>
<accession>H1YFR7</accession>
<dbReference type="RefSeq" id="WP_008505004.1">
    <property type="nucleotide sequence ID" value="NZ_CM001403.1"/>
</dbReference>
<dbReference type="InterPro" id="IPR049053">
    <property type="entry name" value="AFCA-like_C"/>
</dbReference>
<dbReference type="GO" id="GO:0004560">
    <property type="term" value="F:alpha-L-fucosidase activity"/>
    <property type="evidence" value="ECO:0007669"/>
    <property type="project" value="InterPro"/>
</dbReference>
<keyword evidence="1" id="KW-0732">Signal</keyword>
<dbReference type="Gene3D" id="1.50.10.10">
    <property type="match status" value="1"/>
</dbReference>
<dbReference type="HOGENOM" id="CLU_004617_2_2_10"/>
<feature type="domain" description="Alpha fucosidase A-like C-terminal" evidence="3">
    <location>
        <begin position="708"/>
        <end position="776"/>
    </location>
</feature>
<dbReference type="PANTHER" id="PTHR31084">
    <property type="entry name" value="ALPHA-L-FUCOSIDASE 2"/>
    <property type="match status" value="1"/>
</dbReference>
<reference evidence="5" key="1">
    <citation type="submission" date="2011-09" db="EMBL/GenBank/DDBJ databases">
        <title>The permanent draft genome of Mucilaginibacter paludis DSM 18603.</title>
        <authorList>
            <consortium name="US DOE Joint Genome Institute (JGI-PGF)"/>
            <person name="Lucas S."/>
            <person name="Han J."/>
            <person name="Lapidus A."/>
            <person name="Bruce D."/>
            <person name="Goodwin L."/>
            <person name="Pitluck S."/>
            <person name="Peters L."/>
            <person name="Kyrpides N."/>
            <person name="Mavromatis K."/>
            <person name="Ivanova N."/>
            <person name="Mikhailova N."/>
            <person name="Held B."/>
            <person name="Detter J.C."/>
            <person name="Tapia R."/>
            <person name="Han C."/>
            <person name="Land M."/>
            <person name="Hauser L."/>
            <person name="Markowitz V."/>
            <person name="Cheng J.-F."/>
            <person name="Hugenholtz P."/>
            <person name="Woyke T."/>
            <person name="Wu D."/>
            <person name="Tindall B."/>
            <person name="Brambilla E."/>
            <person name="Klenk H.-P."/>
            <person name="Eisen J.A."/>
        </authorList>
    </citation>
    <scope>NUCLEOTIDE SEQUENCE [LARGE SCALE GENOMIC DNA]</scope>
    <source>
        <strain evidence="5">DSM 18603</strain>
    </source>
</reference>
<dbReference type="STRING" id="714943.Mucpa_1140"/>
<dbReference type="InterPro" id="IPR012341">
    <property type="entry name" value="6hp_glycosidase-like_sf"/>
</dbReference>
<dbReference type="eggNOG" id="COG1554">
    <property type="taxonomic scope" value="Bacteria"/>
</dbReference>
<dbReference type="PIRSF" id="PIRSF007663">
    <property type="entry name" value="UCP007663"/>
    <property type="match status" value="1"/>
</dbReference>
<dbReference type="OrthoDB" id="9802600at2"/>
<dbReference type="InterPro" id="IPR008928">
    <property type="entry name" value="6-hairpin_glycosidase_sf"/>
</dbReference>
<name>H1YFR7_9SPHI</name>